<name>A0A2Y9C482_9FIRM</name>
<dbReference type="RefSeq" id="WP_109729482.1">
    <property type="nucleotide sequence ID" value="NZ_BAAACK010000007.1"/>
</dbReference>
<dbReference type="AlphaFoldDB" id="A0A2Y9C482"/>
<protein>
    <submittedName>
        <fullName evidence="1">Uncharacterized protein</fullName>
    </submittedName>
</protein>
<dbReference type="Proteomes" id="UP000245845">
    <property type="component" value="Unassembled WGS sequence"/>
</dbReference>
<evidence type="ECO:0000313" key="2">
    <source>
        <dbReference type="Proteomes" id="UP000245845"/>
    </source>
</evidence>
<dbReference type="EMBL" id="QGDL01000001">
    <property type="protein sequence ID" value="PWJ32118.1"/>
    <property type="molecule type" value="Genomic_DNA"/>
</dbReference>
<dbReference type="OrthoDB" id="1807880at2"/>
<proteinExistence type="predicted"/>
<sequence length="108" mass="11677">MTKVKIQPGPCNLETRVEAVSEDGMEVQVKISSACESIAKMTEVLGDTWDAYDVCLGKPGTGPLYEYAEEHMPGHASCPAIAGVIKCIEVECKLALPKDVSITFMKDE</sequence>
<gene>
    <name evidence="1" type="ORF">A8806_101406</name>
</gene>
<accession>A0A2Y9C482</accession>
<keyword evidence="2" id="KW-1185">Reference proteome</keyword>
<comment type="caution">
    <text evidence="1">The sequence shown here is derived from an EMBL/GenBank/DDBJ whole genome shotgun (WGS) entry which is preliminary data.</text>
</comment>
<organism evidence="1 2">
    <name type="scientific">Faecalicatena orotica</name>
    <dbReference type="NCBI Taxonomy" id="1544"/>
    <lineage>
        <taxon>Bacteria</taxon>
        <taxon>Bacillati</taxon>
        <taxon>Bacillota</taxon>
        <taxon>Clostridia</taxon>
        <taxon>Lachnospirales</taxon>
        <taxon>Lachnospiraceae</taxon>
        <taxon>Faecalicatena</taxon>
    </lineage>
</organism>
<evidence type="ECO:0000313" key="1">
    <source>
        <dbReference type="EMBL" id="PWJ32118.1"/>
    </source>
</evidence>
<reference evidence="1 2" key="1">
    <citation type="submission" date="2018-05" db="EMBL/GenBank/DDBJ databases">
        <title>The Hungate 1000. A catalogue of reference genomes from the rumen microbiome.</title>
        <authorList>
            <person name="Kelly W."/>
        </authorList>
    </citation>
    <scope>NUCLEOTIDE SEQUENCE [LARGE SCALE GENOMIC DNA]</scope>
    <source>
        <strain evidence="1 2">NLAE-zl-C242</strain>
    </source>
</reference>
<dbReference type="Pfam" id="PF22263">
    <property type="entry name" value="DUF6951"/>
    <property type="match status" value="1"/>
</dbReference>
<dbReference type="InterPro" id="IPR054227">
    <property type="entry name" value="DUF6951"/>
</dbReference>